<evidence type="ECO:0000313" key="2">
    <source>
        <dbReference type="Proteomes" id="UP000288805"/>
    </source>
</evidence>
<dbReference type="EMBL" id="QGNW01002332">
    <property type="protein sequence ID" value="RVW20865.1"/>
    <property type="molecule type" value="Genomic_DNA"/>
</dbReference>
<reference evidence="1 2" key="1">
    <citation type="journal article" date="2018" name="PLoS Genet.">
        <title>Population sequencing reveals clonal diversity and ancestral inbreeding in the grapevine cultivar Chardonnay.</title>
        <authorList>
            <person name="Roach M.J."/>
            <person name="Johnson D.L."/>
            <person name="Bohlmann J."/>
            <person name="van Vuuren H.J."/>
            <person name="Jones S.J."/>
            <person name="Pretorius I.S."/>
            <person name="Schmidt S.A."/>
            <person name="Borneman A.R."/>
        </authorList>
    </citation>
    <scope>NUCLEOTIDE SEQUENCE [LARGE SCALE GENOMIC DNA]</scope>
    <source>
        <strain evidence="2">cv. Chardonnay</strain>
        <tissue evidence="1">Leaf</tissue>
    </source>
</reference>
<dbReference type="AlphaFoldDB" id="A0A438CC93"/>
<dbReference type="OrthoDB" id="340431at2759"/>
<comment type="caution">
    <text evidence="1">The sequence shown here is derived from an EMBL/GenBank/DDBJ whole genome shotgun (WGS) entry which is preliminary data.</text>
</comment>
<gene>
    <name evidence="1" type="ORF">CK203_110825</name>
</gene>
<organism evidence="1 2">
    <name type="scientific">Vitis vinifera</name>
    <name type="common">Grape</name>
    <dbReference type="NCBI Taxonomy" id="29760"/>
    <lineage>
        <taxon>Eukaryota</taxon>
        <taxon>Viridiplantae</taxon>
        <taxon>Streptophyta</taxon>
        <taxon>Embryophyta</taxon>
        <taxon>Tracheophyta</taxon>
        <taxon>Spermatophyta</taxon>
        <taxon>Magnoliopsida</taxon>
        <taxon>eudicotyledons</taxon>
        <taxon>Gunneridae</taxon>
        <taxon>Pentapetalae</taxon>
        <taxon>rosids</taxon>
        <taxon>Vitales</taxon>
        <taxon>Vitaceae</taxon>
        <taxon>Viteae</taxon>
        <taxon>Vitis</taxon>
    </lineage>
</organism>
<name>A0A438CC93_VITVI</name>
<dbReference type="Proteomes" id="UP000288805">
    <property type="component" value="Unassembled WGS sequence"/>
</dbReference>
<accession>A0A438CC93</accession>
<sequence length="290" mass="32195">MSFRLFWEEKKRRSWPLQEPCTWPKLGAPVKSMYGGGSQDGPQKSDNVVATLQKACTMGTVQWTAGQRSWAQFHGASVMGGLKKGKVIFGSAYTRWKVATCKVTVGNQYAGWLKADPEMCRQHTIRNHLDARHKRHKDGGLMVGQFRAVPGMHIYADNSSVKKSRMCQAQYKFLKTWLRMIFHQGRPLDSLMKCIRLSDQSFCMLIAGNLVGPSLGAEVTSDVTSLSGPVKLADLQRILSNIEPADGAGDPDEGNDFTHFSTVADTFTLHAMFLDCIFQGLSGSCDPFCY</sequence>
<protein>
    <submittedName>
        <fullName evidence="1">Uncharacterized protein</fullName>
    </submittedName>
</protein>
<evidence type="ECO:0000313" key="1">
    <source>
        <dbReference type="EMBL" id="RVW20865.1"/>
    </source>
</evidence>
<proteinExistence type="predicted"/>